<dbReference type="EMBL" id="KQ247232">
    <property type="protein sequence ID" value="KNC72334.1"/>
    <property type="molecule type" value="Genomic_DNA"/>
</dbReference>
<keyword evidence="2" id="KW-1185">Reference proteome</keyword>
<accession>A0A0L0F6S4</accession>
<evidence type="ECO:0000313" key="1">
    <source>
        <dbReference type="EMBL" id="KNC72334.1"/>
    </source>
</evidence>
<dbReference type="AlphaFoldDB" id="A0A0L0F6S4"/>
<protein>
    <submittedName>
        <fullName evidence="1">Uncharacterized protein</fullName>
    </submittedName>
</protein>
<dbReference type="Proteomes" id="UP000054560">
    <property type="component" value="Unassembled WGS sequence"/>
</dbReference>
<dbReference type="GeneID" id="25915616"/>
<proteinExistence type="predicted"/>
<name>A0A0L0F6S4_9EUKA</name>
<sequence>ELNDTFSVAKQTSALKAKMEVQLERDISLVSHKTAQNVSILLSKILSAHSIQWLC</sequence>
<feature type="non-terminal residue" evidence="1">
    <location>
        <position position="1"/>
    </location>
</feature>
<organism evidence="1 2">
    <name type="scientific">Sphaeroforma arctica JP610</name>
    <dbReference type="NCBI Taxonomy" id="667725"/>
    <lineage>
        <taxon>Eukaryota</taxon>
        <taxon>Ichthyosporea</taxon>
        <taxon>Ichthyophonida</taxon>
        <taxon>Sphaeroforma</taxon>
    </lineage>
</organism>
<reference evidence="1 2" key="1">
    <citation type="submission" date="2011-02" db="EMBL/GenBank/DDBJ databases">
        <title>The Genome Sequence of Sphaeroforma arctica JP610.</title>
        <authorList>
            <consortium name="The Broad Institute Genome Sequencing Platform"/>
            <person name="Russ C."/>
            <person name="Cuomo C."/>
            <person name="Young S.K."/>
            <person name="Zeng Q."/>
            <person name="Gargeya S."/>
            <person name="Alvarado L."/>
            <person name="Berlin A."/>
            <person name="Chapman S.B."/>
            <person name="Chen Z."/>
            <person name="Freedman E."/>
            <person name="Gellesch M."/>
            <person name="Goldberg J."/>
            <person name="Griggs A."/>
            <person name="Gujja S."/>
            <person name="Heilman E."/>
            <person name="Heiman D."/>
            <person name="Howarth C."/>
            <person name="Mehta T."/>
            <person name="Neiman D."/>
            <person name="Pearson M."/>
            <person name="Roberts A."/>
            <person name="Saif S."/>
            <person name="Shea T."/>
            <person name="Shenoy N."/>
            <person name="Sisk P."/>
            <person name="Stolte C."/>
            <person name="Sykes S."/>
            <person name="White J."/>
            <person name="Yandava C."/>
            <person name="Burger G."/>
            <person name="Gray M.W."/>
            <person name="Holland P.W.H."/>
            <person name="King N."/>
            <person name="Lang F.B.F."/>
            <person name="Roger A.J."/>
            <person name="Ruiz-Trillo I."/>
            <person name="Haas B."/>
            <person name="Nusbaum C."/>
            <person name="Birren B."/>
        </authorList>
    </citation>
    <scope>NUCLEOTIDE SEQUENCE [LARGE SCALE GENOMIC DNA]</scope>
    <source>
        <strain evidence="1 2">JP610</strain>
    </source>
</reference>
<gene>
    <name evidence="1" type="ORF">SARC_15112</name>
</gene>
<feature type="non-terminal residue" evidence="1">
    <location>
        <position position="55"/>
    </location>
</feature>
<evidence type="ECO:0000313" key="2">
    <source>
        <dbReference type="Proteomes" id="UP000054560"/>
    </source>
</evidence>
<dbReference type="RefSeq" id="XP_014146236.1">
    <property type="nucleotide sequence ID" value="XM_014290761.1"/>
</dbReference>